<dbReference type="AlphaFoldDB" id="A0A0R1KHY9"/>
<reference evidence="1 2" key="1">
    <citation type="journal article" date="2015" name="Genome Announc.">
        <title>Expanding the biotechnology potential of lactobacilli through comparative genomics of 213 strains and associated genera.</title>
        <authorList>
            <person name="Sun Z."/>
            <person name="Harris H.M."/>
            <person name="McCann A."/>
            <person name="Guo C."/>
            <person name="Argimon S."/>
            <person name="Zhang W."/>
            <person name="Yang X."/>
            <person name="Jeffery I.B."/>
            <person name="Cooney J.C."/>
            <person name="Kagawa T.F."/>
            <person name="Liu W."/>
            <person name="Song Y."/>
            <person name="Salvetti E."/>
            <person name="Wrobel A."/>
            <person name="Rasinkangas P."/>
            <person name="Parkhill J."/>
            <person name="Rea M.C."/>
            <person name="O'Sullivan O."/>
            <person name="Ritari J."/>
            <person name="Douillard F.P."/>
            <person name="Paul Ross R."/>
            <person name="Yang R."/>
            <person name="Briner A.E."/>
            <person name="Felis G.E."/>
            <person name="de Vos W.M."/>
            <person name="Barrangou R."/>
            <person name="Klaenhammer T.R."/>
            <person name="Caufield P.W."/>
            <person name="Cui Y."/>
            <person name="Zhang H."/>
            <person name="O'Toole P.W."/>
        </authorList>
    </citation>
    <scope>NUCLEOTIDE SEQUENCE [LARGE SCALE GENOMIC DNA]</scope>
    <source>
        <strain evidence="1 2">DSM 19682</strain>
    </source>
</reference>
<organism evidence="1 2">
    <name type="scientific">Companilactobacillus nodensis DSM 19682 = JCM 14932 = NBRC 107160</name>
    <dbReference type="NCBI Taxonomy" id="1423775"/>
    <lineage>
        <taxon>Bacteria</taxon>
        <taxon>Bacillati</taxon>
        <taxon>Bacillota</taxon>
        <taxon>Bacilli</taxon>
        <taxon>Lactobacillales</taxon>
        <taxon>Lactobacillaceae</taxon>
        <taxon>Companilactobacillus</taxon>
    </lineage>
</organism>
<dbReference type="EMBL" id="AZDZ01000022">
    <property type="protein sequence ID" value="KRK78647.1"/>
    <property type="molecule type" value="Genomic_DNA"/>
</dbReference>
<evidence type="ECO:0000313" key="1">
    <source>
        <dbReference type="EMBL" id="KRK78647.1"/>
    </source>
</evidence>
<dbReference type="RefSeq" id="WP_025023959.1">
    <property type="nucleotide sequence ID" value="NZ_AZDZ01000022.1"/>
</dbReference>
<dbReference type="OrthoDB" id="2296861at2"/>
<proteinExistence type="predicted"/>
<comment type="caution">
    <text evidence="1">The sequence shown here is derived from an EMBL/GenBank/DDBJ whole genome shotgun (WGS) entry which is preliminary data.</text>
</comment>
<gene>
    <name evidence="1" type="ORF">FD03_GL002423</name>
</gene>
<keyword evidence="2" id="KW-1185">Reference proteome</keyword>
<dbReference type="PATRIC" id="fig|1423775.4.peg.2466"/>
<dbReference type="STRING" id="1423775.FD03_GL002423"/>
<accession>A0A0R1KHY9</accession>
<dbReference type="Proteomes" id="UP000051248">
    <property type="component" value="Unassembled WGS sequence"/>
</dbReference>
<protein>
    <submittedName>
        <fullName evidence="1">Uncharacterized protein</fullName>
    </submittedName>
</protein>
<sequence>MTNVLILGTQVKDDSDIYNLFDSRARTTIIGRNFSNRNVLDQAMENQDMVIVAIDETSSVDLIPTIVESMKIYQVYDIVLIDKLSNKNSHVEAISTEFLKLSGLNYKILDPID</sequence>
<name>A0A0R1KHY9_9LACO</name>
<evidence type="ECO:0000313" key="2">
    <source>
        <dbReference type="Proteomes" id="UP000051248"/>
    </source>
</evidence>